<comment type="caution">
    <text evidence="2">The sequence shown here is derived from an EMBL/GenBank/DDBJ whole genome shotgun (WGS) entry which is preliminary data.</text>
</comment>
<keyword evidence="2" id="KW-0030">Aminoacyl-tRNA synthetase</keyword>
<keyword evidence="2" id="KW-0436">Ligase</keyword>
<keyword evidence="1" id="KW-0472">Membrane</keyword>
<feature type="transmembrane region" description="Helical" evidence="1">
    <location>
        <begin position="188"/>
        <end position="205"/>
    </location>
</feature>
<keyword evidence="3" id="KW-1185">Reference proteome</keyword>
<name>A0A640W0Q1_9RHOB</name>
<dbReference type="AlphaFoldDB" id="A0A640W0Q1"/>
<evidence type="ECO:0000256" key="1">
    <source>
        <dbReference type="SAM" id="Phobius"/>
    </source>
</evidence>
<dbReference type="PANTHER" id="PTHR33802">
    <property type="entry name" value="SI:CH211-161H7.5-RELATED"/>
    <property type="match status" value="1"/>
</dbReference>
<evidence type="ECO:0000313" key="2">
    <source>
        <dbReference type="EMBL" id="GFE52046.1"/>
    </source>
</evidence>
<reference evidence="2 3" key="1">
    <citation type="submission" date="2019-12" db="EMBL/GenBank/DDBJ databases">
        <title>Roseobacter cerasinus sp. nov., isolated from seawater around aquaculture.</title>
        <authorList>
            <person name="Muramatsu S."/>
            <person name="Takabe Y."/>
            <person name="Mori K."/>
            <person name="Takaichi S."/>
            <person name="Hanada S."/>
        </authorList>
    </citation>
    <scope>NUCLEOTIDE SEQUENCE [LARGE SCALE GENOMIC DNA]</scope>
    <source>
        <strain evidence="2 3">AI77</strain>
    </source>
</reference>
<feature type="transmembrane region" description="Helical" evidence="1">
    <location>
        <begin position="104"/>
        <end position="124"/>
    </location>
</feature>
<feature type="transmembrane region" description="Helical" evidence="1">
    <location>
        <begin position="136"/>
        <end position="154"/>
    </location>
</feature>
<dbReference type="GO" id="GO:0004812">
    <property type="term" value="F:aminoacyl-tRNA ligase activity"/>
    <property type="evidence" value="ECO:0007669"/>
    <property type="project" value="UniProtKB-KW"/>
</dbReference>
<organism evidence="2 3">
    <name type="scientific">Roseobacter cerasinus</name>
    <dbReference type="NCBI Taxonomy" id="2602289"/>
    <lineage>
        <taxon>Bacteria</taxon>
        <taxon>Pseudomonadati</taxon>
        <taxon>Pseudomonadota</taxon>
        <taxon>Alphaproteobacteria</taxon>
        <taxon>Rhodobacterales</taxon>
        <taxon>Roseobacteraceae</taxon>
        <taxon>Roseobacter</taxon>
    </lineage>
</organism>
<gene>
    <name evidence="2" type="ORF">So717_37990</name>
</gene>
<protein>
    <submittedName>
        <fullName evidence="2">Seryl-tRNA synthetase</fullName>
    </submittedName>
</protein>
<dbReference type="Proteomes" id="UP000436522">
    <property type="component" value="Unassembled WGS sequence"/>
</dbReference>
<dbReference type="PANTHER" id="PTHR33802:SF1">
    <property type="entry name" value="XK-RELATED PROTEIN"/>
    <property type="match status" value="1"/>
</dbReference>
<feature type="transmembrane region" description="Helical" evidence="1">
    <location>
        <begin position="82"/>
        <end position="98"/>
    </location>
</feature>
<dbReference type="EMBL" id="BLIV01000009">
    <property type="protein sequence ID" value="GFE52046.1"/>
    <property type="molecule type" value="Genomic_DNA"/>
</dbReference>
<dbReference type="OrthoDB" id="5189031at2"/>
<proteinExistence type="predicted"/>
<evidence type="ECO:0000313" key="3">
    <source>
        <dbReference type="Proteomes" id="UP000436522"/>
    </source>
</evidence>
<sequence>MSQHLLAILTFALTLTFAASPLIVTDFSGFAPEQFPVPQDDPPVQPAGYAFAIWGVIYLWLIAGMAFGALRRSAEADWQAMRPPLCVSLLVGTGWLAVAERDPIWATVLIWIILISALLALYRAPRRDRIWAAYPLGLYAGWLSAASCVSLGLVTAGYGLMSASTAALVLVFAALVLASAIQSTLGRTPTYALAVIWALAAVVAQNVAGNQIVAALAGGGALALLRPMIKARRAERPAE</sequence>
<feature type="transmembrane region" description="Helical" evidence="1">
    <location>
        <begin position="49"/>
        <end position="70"/>
    </location>
</feature>
<keyword evidence="1" id="KW-0812">Transmembrane</keyword>
<feature type="transmembrane region" description="Helical" evidence="1">
    <location>
        <begin position="160"/>
        <end position="181"/>
    </location>
</feature>
<dbReference type="RefSeq" id="WP_159980312.1">
    <property type="nucleotide sequence ID" value="NZ_BLIV01000009.1"/>
</dbReference>
<dbReference type="Gene3D" id="1.20.1260.100">
    <property type="entry name" value="TspO/MBR protein"/>
    <property type="match status" value="1"/>
</dbReference>
<keyword evidence="1" id="KW-1133">Transmembrane helix</keyword>
<dbReference type="InterPro" id="IPR038330">
    <property type="entry name" value="TspO/MBR-related_sf"/>
</dbReference>
<accession>A0A640W0Q1</accession>